<feature type="region of interest" description="Disordered" evidence="1">
    <location>
        <begin position="58"/>
        <end position="160"/>
    </location>
</feature>
<reference evidence="2 3" key="1">
    <citation type="journal article" date="2021" name="BMC Genomics">
        <title>Datura genome reveals duplications of psychoactive alkaloid biosynthetic genes and high mutation rate following tissue culture.</title>
        <authorList>
            <person name="Rajewski A."/>
            <person name="Carter-House D."/>
            <person name="Stajich J."/>
            <person name="Litt A."/>
        </authorList>
    </citation>
    <scope>NUCLEOTIDE SEQUENCE [LARGE SCALE GENOMIC DNA]</scope>
    <source>
        <strain evidence="2">AR-01</strain>
    </source>
</reference>
<keyword evidence="3" id="KW-1185">Reference proteome</keyword>
<protein>
    <submittedName>
        <fullName evidence="2">Uncharacterized protein</fullName>
    </submittedName>
</protein>
<dbReference type="Proteomes" id="UP000823775">
    <property type="component" value="Unassembled WGS sequence"/>
</dbReference>
<dbReference type="EMBL" id="JACEIK010000936">
    <property type="protein sequence ID" value="MCD7464072.1"/>
    <property type="molecule type" value="Genomic_DNA"/>
</dbReference>
<organism evidence="2 3">
    <name type="scientific">Datura stramonium</name>
    <name type="common">Jimsonweed</name>
    <name type="synonym">Common thornapple</name>
    <dbReference type="NCBI Taxonomy" id="4076"/>
    <lineage>
        <taxon>Eukaryota</taxon>
        <taxon>Viridiplantae</taxon>
        <taxon>Streptophyta</taxon>
        <taxon>Embryophyta</taxon>
        <taxon>Tracheophyta</taxon>
        <taxon>Spermatophyta</taxon>
        <taxon>Magnoliopsida</taxon>
        <taxon>eudicotyledons</taxon>
        <taxon>Gunneridae</taxon>
        <taxon>Pentapetalae</taxon>
        <taxon>asterids</taxon>
        <taxon>lamiids</taxon>
        <taxon>Solanales</taxon>
        <taxon>Solanaceae</taxon>
        <taxon>Solanoideae</taxon>
        <taxon>Datureae</taxon>
        <taxon>Datura</taxon>
    </lineage>
</organism>
<accession>A0ABS8T0K6</accession>
<evidence type="ECO:0000313" key="3">
    <source>
        <dbReference type="Proteomes" id="UP000823775"/>
    </source>
</evidence>
<feature type="compositionally biased region" description="Acidic residues" evidence="1">
    <location>
        <begin position="128"/>
        <end position="148"/>
    </location>
</feature>
<feature type="compositionally biased region" description="Polar residues" evidence="1">
    <location>
        <begin position="88"/>
        <end position="111"/>
    </location>
</feature>
<comment type="caution">
    <text evidence="2">The sequence shown here is derived from an EMBL/GenBank/DDBJ whole genome shotgun (WGS) entry which is preliminary data.</text>
</comment>
<evidence type="ECO:0000256" key="1">
    <source>
        <dbReference type="SAM" id="MobiDB-lite"/>
    </source>
</evidence>
<gene>
    <name evidence="2" type="ORF">HAX54_052011</name>
</gene>
<evidence type="ECO:0000313" key="2">
    <source>
        <dbReference type="EMBL" id="MCD7464072.1"/>
    </source>
</evidence>
<sequence>MTHGFGRCFHPECPFSVSSQRSLRMDRSKLKRVMVSPVQSNSPKIDIHGSAAWKEIAKRRQLRDESESDSSSGSEVHYNIETVDESPVVTTRAKSNAQETAATTASPPQSDEGSDEAASDGDNPPADNAEEGNDDAEESGDDDIDAEESGGKESAAEKSN</sequence>
<feature type="compositionally biased region" description="Basic and acidic residues" evidence="1">
    <location>
        <begin position="149"/>
        <end position="160"/>
    </location>
</feature>
<name>A0ABS8T0K6_DATST</name>
<proteinExistence type="predicted"/>